<dbReference type="GO" id="GO:0010968">
    <property type="term" value="P:regulation of microtubule nucleation"/>
    <property type="evidence" value="ECO:0007669"/>
    <property type="project" value="InterPro"/>
</dbReference>
<dbReference type="Gramene" id="Pp3c26_11450V3.2">
    <property type="protein sequence ID" value="Pp3c26_11450V3.2"/>
    <property type="gene ID" value="Pp3c26_11450"/>
</dbReference>
<dbReference type="InterPro" id="IPR001680">
    <property type="entry name" value="WD40_rpt"/>
</dbReference>
<reference evidence="5" key="3">
    <citation type="submission" date="2020-12" db="UniProtKB">
        <authorList>
            <consortium name="EnsemblPlants"/>
        </authorList>
    </citation>
    <scope>IDENTIFICATION</scope>
</reference>
<dbReference type="PaxDb" id="3218-PP1S6_227V6.1"/>
<feature type="region of interest" description="Disordered" evidence="3">
    <location>
        <begin position="443"/>
        <end position="614"/>
    </location>
</feature>
<dbReference type="EnsemblPlants" id="Pp3c26_11450V3.1">
    <property type="protein sequence ID" value="Pp3c26_11450V3.1"/>
    <property type="gene ID" value="Pp3c26_11450"/>
</dbReference>
<dbReference type="Pfam" id="PF00400">
    <property type="entry name" value="WD40"/>
    <property type="match status" value="3"/>
</dbReference>
<dbReference type="GO" id="GO:0005828">
    <property type="term" value="C:kinetochore microtubule"/>
    <property type="evidence" value="ECO:0000318"/>
    <property type="project" value="GO_Central"/>
</dbReference>
<dbReference type="GO" id="GO:0000919">
    <property type="term" value="P:cell plate assembly"/>
    <property type="evidence" value="ECO:0000318"/>
    <property type="project" value="GO_Central"/>
</dbReference>
<dbReference type="KEGG" id="ppp:112277937"/>
<evidence type="ECO:0000256" key="3">
    <source>
        <dbReference type="SAM" id="MobiDB-lite"/>
    </source>
</evidence>
<protein>
    <submittedName>
        <fullName evidence="4 5">Uncharacterized protein</fullName>
    </submittedName>
</protein>
<feature type="region of interest" description="Disordered" evidence="3">
    <location>
        <begin position="630"/>
        <end position="685"/>
    </location>
</feature>
<dbReference type="SUPFAM" id="SSF50978">
    <property type="entry name" value="WD40 repeat-like"/>
    <property type="match status" value="1"/>
</dbReference>
<dbReference type="SMART" id="SM00320">
    <property type="entry name" value="WD40"/>
    <property type="match status" value="6"/>
</dbReference>
<feature type="compositionally biased region" description="Polar residues" evidence="3">
    <location>
        <begin position="557"/>
        <end position="573"/>
    </location>
</feature>
<feature type="region of interest" description="Disordered" evidence="3">
    <location>
        <begin position="700"/>
        <end position="730"/>
    </location>
</feature>
<dbReference type="PANTHER" id="PTHR45096">
    <property type="entry name" value="PROTEIN NEDD1"/>
    <property type="match status" value="1"/>
</dbReference>
<dbReference type="EMBL" id="ABEU02000026">
    <property type="protein sequence ID" value="PNR27041.1"/>
    <property type="molecule type" value="Genomic_DNA"/>
</dbReference>
<evidence type="ECO:0000313" key="4">
    <source>
        <dbReference type="EMBL" id="PNR27041.1"/>
    </source>
</evidence>
<dbReference type="OrthoDB" id="1602884at2759"/>
<name>A0A2K1ICP1_PHYPA</name>
<dbReference type="FunFam" id="2.130.10.10:FF:000344">
    <property type="entry name" value="Protein NEDD1"/>
    <property type="match status" value="1"/>
</dbReference>
<dbReference type="GO" id="GO:2000694">
    <property type="term" value="P:regulation of phragmoplast microtubule organization"/>
    <property type="evidence" value="ECO:0000318"/>
    <property type="project" value="GO_Central"/>
</dbReference>
<dbReference type="GO" id="GO:0032467">
    <property type="term" value="P:positive regulation of cytokinesis"/>
    <property type="evidence" value="ECO:0000318"/>
    <property type="project" value="GO_Central"/>
</dbReference>
<feature type="compositionally biased region" description="Basic and acidic residues" evidence="3">
    <location>
        <begin position="480"/>
        <end position="497"/>
    </location>
</feature>
<evidence type="ECO:0000256" key="2">
    <source>
        <dbReference type="SAM" id="Coils"/>
    </source>
</evidence>
<keyword evidence="6" id="KW-1185">Reference proteome</keyword>
<sequence>MAQGTSLLAACGGETVKLFDVSIETGDPCTFQYVPSPGYQVNCARWNHTNLVVASAGEDCKISLWRKNGQVIGVVPQPGGEADDNIDESILGICFSNKGSRYLGSGGTGKVVRVWDLQRRRCIKWLWGHTDTITSVMYNCKDEQLGSISVKGDLIIHNLASGAKIAELKDPHNQVLRVMEYSRLSRHLLLTAGDDGTVHLWDTTGRCPKVSWLKQHSAPTTGLCFSPTSDKMIVSGGLDKKLYTYDPGVKKPVYCIPYEAPFASLAFRDDGNTLAAGSNSGRVVFYDVRGRPQPFTILRAYGASEAVTSLSWQRSNPITVKDTKSAESALLGNSNEESVIMPDPLPAGTRGRTTTAAPPTKTSNRTSSFLNQEPPSAAGGSSGSPRPKSAGGDVTPYSSLRPWGNGPISRLQTPRINSFNTGKDDMEVFSPLVDVQPITPSVTGYWDGGGGGDESSRDMATPGGDNRRANRGILPVRRFPSMEDVKEDVRESRDSSISRRSSLGSRQDDLHGRSSLGSPVATTPPPGVSSNSDRSPSVTPPEAWGGEPLERGGLRQPTMSRFASTTGLPSSRFDSLAASADNKRLSSTKSDIPLLRTLDQESSSPLTNGMTHQPASGFEAETIASNRKPLSNEARDTSSNFSRSPPGSIPGSAGDAGSPGKPRKSGLERREEGGGVSGSSDGKKERENILALRAAAFALPGAIPPTSNGHTQGSTQRAQSSVEQQQQQQGAGATGFALQLVQRGLEESLGAVQRAIHEEVQSLHLELLRQFHIQQMEMSSMMESFLARQAELVEEIKALRRENQQLRDLY</sequence>
<feature type="repeat" description="WD" evidence="1">
    <location>
        <begin position="169"/>
        <end position="202"/>
    </location>
</feature>
<dbReference type="RefSeq" id="XP_024366581.1">
    <property type="nucleotide sequence ID" value="XM_024510813.2"/>
</dbReference>
<feature type="compositionally biased region" description="Polar residues" evidence="3">
    <location>
        <begin position="706"/>
        <end position="723"/>
    </location>
</feature>
<accession>A0A2K1ICP1</accession>
<dbReference type="FunFam" id="2.130.10.10:FF:001475">
    <property type="entry name" value="Predicted protein"/>
    <property type="match status" value="1"/>
</dbReference>
<feature type="coiled-coil region" evidence="2">
    <location>
        <begin position="782"/>
        <end position="809"/>
    </location>
</feature>
<dbReference type="PROSITE" id="PS50082">
    <property type="entry name" value="WD_REPEATS_2"/>
    <property type="match status" value="1"/>
</dbReference>
<feature type="compositionally biased region" description="Polar residues" evidence="3">
    <location>
        <begin position="361"/>
        <end position="373"/>
    </location>
</feature>
<reference evidence="4 6" key="1">
    <citation type="journal article" date="2008" name="Science">
        <title>The Physcomitrella genome reveals evolutionary insights into the conquest of land by plants.</title>
        <authorList>
            <person name="Rensing S."/>
            <person name="Lang D."/>
            <person name="Zimmer A."/>
            <person name="Terry A."/>
            <person name="Salamov A."/>
            <person name="Shapiro H."/>
            <person name="Nishiyama T."/>
            <person name="Perroud P.-F."/>
            <person name="Lindquist E."/>
            <person name="Kamisugi Y."/>
            <person name="Tanahashi T."/>
            <person name="Sakakibara K."/>
            <person name="Fujita T."/>
            <person name="Oishi K."/>
            <person name="Shin-I T."/>
            <person name="Kuroki Y."/>
            <person name="Toyoda A."/>
            <person name="Suzuki Y."/>
            <person name="Hashimoto A."/>
            <person name="Yamaguchi K."/>
            <person name="Sugano A."/>
            <person name="Kohara Y."/>
            <person name="Fujiyama A."/>
            <person name="Anterola A."/>
            <person name="Aoki S."/>
            <person name="Ashton N."/>
            <person name="Barbazuk W.B."/>
            <person name="Barker E."/>
            <person name="Bennetzen J."/>
            <person name="Bezanilla M."/>
            <person name="Blankenship R."/>
            <person name="Cho S.H."/>
            <person name="Dutcher S."/>
            <person name="Estelle M."/>
            <person name="Fawcett J.A."/>
            <person name="Gundlach H."/>
            <person name="Hanada K."/>
            <person name="Heyl A."/>
            <person name="Hicks K.A."/>
            <person name="Hugh J."/>
            <person name="Lohr M."/>
            <person name="Mayer K."/>
            <person name="Melkozernov A."/>
            <person name="Murata T."/>
            <person name="Nelson D."/>
            <person name="Pils B."/>
            <person name="Prigge M."/>
            <person name="Reiss B."/>
            <person name="Renner T."/>
            <person name="Rombauts S."/>
            <person name="Rushton P."/>
            <person name="Sanderfoot A."/>
            <person name="Schween G."/>
            <person name="Shiu S.-H."/>
            <person name="Stueber K."/>
            <person name="Theodoulou F.L."/>
            <person name="Tu H."/>
            <person name="Van de Peer Y."/>
            <person name="Verrier P.J."/>
            <person name="Waters E."/>
            <person name="Wood A."/>
            <person name="Yang L."/>
            <person name="Cove D."/>
            <person name="Cuming A."/>
            <person name="Hasebe M."/>
            <person name="Lucas S."/>
            <person name="Mishler D.B."/>
            <person name="Reski R."/>
            <person name="Grigoriev I."/>
            <person name="Quatrano R.S."/>
            <person name="Boore J.L."/>
        </authorList>
    </citation>
    <scope>NUCLEOTIDE SEQUENCE [LARGE SCALE GENOMIC DNA]</scope>
    <source>
        <strain evidence="5 6">cv. Gransden 2004</strain>
    </source>
</reference>
<dbReference type="PANTHER" id="PTHR45096:SF1">
    <property type="entry name" value="PROTEIN NEDD1"/>
    <property type="match status" value="1"/>
</dbReference>
<feature type="compositionally biased region" description="Low complexity" evidence="3">
    <location>
        <begin position="374"/>
        <end position="392"/>
    </location>
</feature>
<dbReference type="Gramene" id="Pp3c26_11450V3.1">
    <property type="protein sequence ID" value="Pp3c26_11450V3.1"/>
    <property type="gene ID" value="Pp3c26_11450"/>
</dbReference>
<dbReference type="Gene3D" id="2.130.10.10">
    <property type="entry name" value="YVTN repeat-like/Quinoprotein amine dehydrogenase"/>
    <property type="match status" value="2"/>
</dbReference>
<proteinExistence type="predicted"/>
<evidence type="ECO:0000313" key="5">
    <source>
        <dbReference type="EnsemblPlants" id="Pp3c26_11450V3.1"/>
    </source>
</evidence>
<dbReference type="InterPro" id="IPR044621">
    <property type="entry name" value="NEDD1"/>
</dbReference>
<dbReference type="InterPro" id="IPR015943">
    <property type="entry name" value="WD40/YVTN_repeat-like_dom_sf"/>
</dbReference>
<keyword evidence="1" id="KW-0853">WD repeat</keyword>
<dbReference type="STRING" id="3218.A0A2K1ICP1"/>
<dbReference type="GeneID" id="112277937"/>
<feature type="compositionally biased region" description="Low complexity" evidence="3">
    <location>
        <begin position="346"/>
        <end position="360"/>
    </location>
</feature>
<keyword evidence="2" id="KW-0175">Coiled coil</keyword>
<organism evidence="4">
    <name type="scientific">Physcomitrium patens</name>
    <name type="common">Spreading-leaved earth moss</name>
    <name type="synonym">Physcomitrella patens</name>
    <dbReference type="NCBI Taxonomy" id="3218"/>
    <lineage>
        <taxon>Eukaryota</taxon>
        <taxon>Viridiplantae</taxon>
        <taxon>Streptophyta</taxon>
        <taxon>Embryophyta</taxon>
        <taxon>Bryophyta</taxon>
        <taxon>Bryophytina</taxon>
        <taxon>Bryopsida</taxon>
        <taxon>Funariidae</taxon>
        <taxon>Funariales</taxon>
        <taxon>Funariaceae</taxon>
        <taxon>Physcomitrium</taxon>
    </lineage>
</organism>
<dbReference type="FunCoup" id="A0A2K1ICP1">
    <property type="interactions" value="3226"/>
</dbReference>
<dbReference type="GO" id="GO:0060236">
    <property type="term" value="P:regulation of mitotic spindle organization"/>
    <property type="evidence" value="ECO:0000318"/>
    <property type="project" value="GO_Central"/>
</dbReference>
<dbReference type="AlphaFoldDB" id="A0A2K1ICP1"/>
<dbReference type="Proteomes" id="UP000006727">
    <property type="component" value="Chromosome 26"/>
</dbReference>
<evidence type="ECO:0000313" key="6">
    <source>
        <dbReference type="Proteomes" id="UP000006727"/>
    </source>
</evidence>
<feature type="compositionally biased region" description="Polar residues" evidence="3">
    <location>
        <begin position="528"/>
        <end position="537"/>
    </location>
</feature>
<dbReference type="GO" id="GO:0140496">
    <property type="term" value="F:gamma-tubulin complex binding"/>
    <property type="evidence" value="ECO:0007669"/>
    <property type="project" value="InterPro"/>
</dbReference>
<gene>
    <name evidence="5" type="primary">LOC112277937</name>
    <name evidence="4" type="ORF">PHYPA_030522</name>
</gene>
<evidence type="ECO:0000256" key="1">
    <source>
        <dbReference type="PROSITE-ProRule" id="PRU00221"/>
    </source>
</evidence>
<dbReference type="InterPro" id="IPR036322">
    <property type="entry name" value="WD40_repeat_dom_sf"/>
</dbReference>
<reference evidence="4 6" key="2">
    <citation type="journal article" date="2018" name="Plant J.">
        <title>The Physcomitrella patens chromosome-scale assembly reveals moss genome structure and evolution.</title>
        <authorList>
            <person name="Lang D."/>
            <person name="Ullrich K.K."/>
            <person name="Murat F."/>
            <person name="Fuchs J."/>
            <person name="Jenkins J."/>
            <person name="Haas F.B."/>
            <person name="Piednoel M."/>
            <person name="Gundlach H."/>
            <person name="Van Bel M."/>
            <person name="Meyberg R."/>
            <person name="Vives C."/>
            <person name="Morata J."/>
            <person name="Symeonidi A."/>
            <person name="Hiss M."/>
            <person name="Muchero W."/>
            <person name="Kamisugi Y."/>
            <person name="Saleh O."/>
            <person name="Blanc G."/>
            <person name="Decker E.L."/>
            <person name="van Gessel N."/>
            <person name="Grimwood J."/>
            <person name="Hayes R.D."/>
            <person name="Graham S.W."/>
            <person name="Gunter L.E."/>
            <person name="McDaniel S.F."/>
            <person name="Hoernstein S.N.W."/>
            <person name="Larsson A."/>
            <person name="Li F.W."/>
            <person name="Perroud P.F."/>
            <person name="Phillips J."/>
            <person name="Ranjan P."/>
            <person name="Rokshar D.S."/>
            <person name="Rothfels C.J."/>
            <person name="Schneider L."/>
            <person name="Shu S."/>
            <person name="Stevenson D.W."/>
            <person name="Thummler F."/>
            <person name="Tillich M."/>
            <person name="Villarreal Aguilar J.C."/>
            <person name="Widiez T."/>
            <person name="Wong G.K."/>
            <person name="Wymore A."/>
            <person name="Zhang Y."/>
            <person name="Zimmer A.D."/>
            <person name="Quatrano R.S."/>
            <person name="Mayer K.F.X."/>
            <person name="Goodstein D."/>
            <person name="Casacuberta J.M."/>
            <person name="Vandepoele K."/>
            <person name="Reski R."/>
            <person name="Cuming A.C."/>
            <person name="Tuskan G.A."/>
            <person name="Maumus F."/>
            <person name="Salse J."/>
            <person name="Schmutz J."/>
            <person name="Rensing S.A."/>
        </authorList>
    </citation>
    <scope>NUCLEOTIDE SEQUENCE [LARGE SCALE GENOMIC DNA]</scope>
    <source>
        <strain evidence="5 6">cv. Gransden 2004</strain>
    </source>
</reference>
<dbReference type="EnsemblPlants" id="Pp3c26_11450V3.2">
    <property type="protein sequence ID" value="Pp3c26_11450V3.2"/>
    <property type="gene ID" value="Pp3c26_11450"/>
</dbReference>
<feature type="region of interest" description="Disordered" evidence="3">
    <location>
        <begin position="331"/>
        <end position="413"/>
    </location>
</feature>
<feature type="compositionally biased region" description="Polar residues" evidence="3">
    <location>
        <begin position="600"/>
        <end position="614"/>
    </location>
</feature>
<dbReference type="OMA" id="IMNGGNM"/>